<dbReference type="Proteomes" id="UP000694387">
    <property type="component" value="Chromosome 2"/>
</dbReference>
<reference evidence="2" key="2">
    <citation type="submission" date="2025-08" db="UniProtKB">
        <authorList>
            <consortium name="Ensembl"/>
        </authorList>
    </citation>
    <scope>IDENTIFICATION</scope>
</reference>
<sequence>MASMSPPSAWPYVQDGPETRQDLCQPPEPLEPCIHSHAHMEECLSAGLQGPHPHLLVHSCVSSLLLDFGCPPNCHISSYLVLSPSPSPIW</sequence>
<protein>
    <submittedName>
        <fullName evidence="2">Uncharacterized protein</fullName>
    </submittedName>
</protein>
<reference evidence="2" key="3">
    <citation type="submission" date="2025-09" db="UniProtKB">
        <authorList>
            <consortium name="Ensembl"/>
        </authorList>
    </citation>
    <scope>IDENTIFICATION</scope>
</reference>
<accession>A0A9L0J2G6</accession>
<name>A0A9L0J2G6_EQUAS</name>
<dbReference type="AlphaFoldDB" id="A0A9L0J2G6"/>
<keyword evidence="3" id="KW-1185">Reference proteome</keyword>
<evidence type="ECO:0000256" key="1">
    <source>
        <dbReference type="SAM" id="MobiDB-lite"/>
    </source>
</evidence>
<evidence type="ECO:0000313" key="3">
    <source>
        <dbReference type="Proteomes" id="UP000694387"/>
    </source>
</evidence>
<proteinExistence type="predicted"/>
<reference evidence="2 3" key="1">
    <citation type="journal article" date="2020" name="Nat. Commun.">
        <title>Donkey genomes provide new insights into domestication and selection for coat color.</title>
        <authorList>
            <person name="Wang"/>
            <person name="C."/>
            <person name="Li"/>
            <person name="H."/>
            <person name="Guo"/>
            <person name="Y."/>
            <person name="Huang"/>
            <person name="J."/>
            <person name="Sun"/>
            <person name="Y."/>
            <person name="Min"/>
            <person name="J."/>
            <person name="Wang"/>
            <person name="J."/>
            <person name="Fang"/>
            <person name="X."/>
            <person name="Zhao"/>
            <person name="Z."/>
            <person name="Wang"/>
            <person name="S."/>
            <person name="Zhang"/>
            <person name="Y."/>
            <person name="Liu"/>
            <person name="Q."/>
            <person name="Jiang"/>
            <person name="Q."/>
            <person name="Wang"/>
            <person name="X."/>
            <person name="Guo"/>
            <person name="Y."/>
            <person name="Yang"/>
            <person name="C."/>
            <person name="Wang"/>
            <person name="Y."/>
            <person name="Tian"/>
            <person name="F."/>
            <person name="Zhuang"/>
            <person name="G."/>
            <person name="Fan"/>
            <person name="Y."/>
            <person name="Gao"/>
            <person name="Q."/>
            <person name="Li"/>
            <person name="Y."/>
            <person name="Ju"/>
            <person name="Z."/>
            <person name="Li"/>
            <person name="J."/>
            <person name="Li"/>
            <person name="R."/>
            <person name="Hou"/>
            <person name="M."/>
            <person name="Yang"/>
            <person name="G."/>
            <person name="Liu"/>
            <person name="G."/>
            <person name="Liu"/>
            <person name="W."/>
            <person name="Guo"/>
            <person name="J."/>
            <person name="Pan"/>
            <person name="S."/>
            <person name="Fan"/>
            <person name="G."/>
            <person name="Zhang"/>
            <person name="W."/>
            <person name="Zhang"/>
            <person name="R."/>
            <person name="Yu"/>
            <person name="J."/>
            <person name="Zhang"/>
            <person name="X."/>
            <person name="Yin"/>
            <person name="Q."/>
            <person name="Ji"/>
            <person name="C."/>
            <person name="Jin"/>
            <person name="Y."/>
            <person name="Yue"/>
            <person name="G."/>
            <person name="Liu"/>
            <person name="M."/>
            <person name="Xu"/>
            <person name="J."/>
            <person name="Liu"/>
            <person name="S."/>
            <person name="Jordana"/>
            <person name="J."/>
            <person name="Noce"/>
            <person name="A."/>
            <person name="Amills"/>
            <person name="M."/>
            <person name="Wu"/>
            <person name="D.D."/>
            <person name="Li"/>
            <person name="S."/>
            <person name="Zhou"/>
            <person name="X. and Zhong"/>
            <person name="J."/>
        </authorList>
    </citation>
    <scope>NUCLEOTIDE SEQUENCE [LARGE SCALE GENOMIC DNA]</scope>
</reference>
<feature type="region of interest" description="Disordered" evidence="1">
    <location>
        <begin position="1"/>
        <end position="25"/>
    </location>
</feature>
<dbReference type="Ensembl" id="ENSEAST00005072893.1">
    <property type="protein sequence ID" value="ENSEASP00005046558.1"/>
    <property type="gene ID" value="ENSEASG00005030511.1"/>
</dbReference>
<evidence type="ECO:0000313" key="2">
    <source>
        <dbReference type="Ensembl" id="ENSEASP00005046558.1"/>
    </source>
</evidence>
<organism evidence="2 3">
    <name type="scientific">Equus asinus</name>
    <name type="common">Donkey</name>
    <name type="synonym">Equus africanus asinus</name>
    <dbReference type="NCBI Taxonomy" id="9793"/>
    <lineage>
        <taxon>Eukaryota</taxon>
        <taxon>Metazoa</taxon>
        <taxon>Chordata</taxon>
        <taxon>Craniata</taxon>
        <taxon>Vertebrata</taxon>
        <taxon>Euteleostomi</taxon>
        <taxon>Mammalia</taxon>
        <taxon>Eutheria</taxon>
        <taxon>Laurasiatheria</taxon>
        <taxon>Perissodactyla</taxon>
        <taxon>Equidae</taxon>
        <taxon>Equus</taxon>
    </lineage>
</organism>